<evidence type="ECO:0000313" key="2">
    <source>
        <dbReference type="Proteomes" id="UP001220610"/>
    </source>
</evidence>
<dbReference type="AlphaFoldDB" id="A0AAJ5WTJ9"/>
<reference evidence="1" key="1">
    <citation type="submission" date="2023-03" db="EMBL/GenBank/DDBJ databases">
        <title>Andean soil-derived lignocellulolytic bacterial consortium as a source of novel taxa and putative plastic-active enzymes.</title>
        <authorList>
            <person name="Diaz-Garcia L."/>
            <person name="Chuvochina M."/>
            <person name="Feuerriegel G."/>
            <person name="Bunk B."/>
            <person name="Sproer C."/>
            <person name="Streit W.R."/>
            <person name="Rodriguez L.M."/>
            <person name="Overmann J."/>
            <person name="Jimenez D.J."/>
        </authorList>
    </citation>
    <scope>NUCLEOTIDE SEQUENCE</scope>
    <source>
        <strain evidence="1">MAG 7</strain>
    </source>
</reference>
<dbReference type="EMBL" id="CP119311">
    <property type="protein sequence ID" value="WEK37961.1"/>
    <property type="molecule type" value="Genomic_DNA"/>
</dbReference>
<proteinExistence type="predicted"/>
<sequence length="103" mass="12172">MEKVIHPRIIVVIDLLQESGFRWQMEDYMLYFLKDRQVTQTEVVVALHLGFGIPLEEADQIVRNRNIMEYESIENTAYQTFLYMFYEPVATNDSDGDSVTVRF</sequence>
<name>A0AAJ5WTJ9_9BACT</name>
<protein>
    <submittedName>
        <fullName evidence="1">Uncharacterized protein</fullName>
    </submittedName>
</protein>
<accession>A0AAJ5WTJ9</accession>
<evidence type="ECO:0000313" key="1">
    <source>
        <dbReference type="EMBL" id="WEK37961.1"/>
    </source>
</evidence>
<organism evidence="1 2">
    <name type="scientific">Candidatus Pseudobacter hemicellulosilyticus</name>
    <dbReference type="NCBI Taxonomy" id="3121375"/>
    <lineage>
        <taxon>Bacteria</taxon>
        <taxon>Pseudomonadati</taxon>
        <taxon>Bacteroidota</taxon>
        <taxon>Chitinophagia</taxon>
        <taxon>Chitinophagales</taxon>
        <taxon>Chitinophagaceae</taxon>
        <taxon>Pseudobacter</taxon>
    </lineage>
</organism>
<gene>
    <name evidence="1" type="ORF">P0Y53_10665</name>
</gene>
<dbReference type="Proteomes" id="UP001220610">
    <property type="component" value="Chromosome"/>
</dbReference>